<keyword evidence="2" id="KW-1185">Reference proteome</keyword>
<organism evidence="1 2">
    <name type="scientific">Hucho hucho</name>
    <name type="common">huchen</name>
    <dbReference type="NCBI Taxonomy" id="62062"/>
    <lineage>
        <taxon>Eukaryota</taxon>
        <taxon>Metazoa</taxon>
        <taxon>Chordata</taxon>
        <taxon>Craniata</taxon>
        <taxon>Vertebrata</taxon>
        <taxon>Euteleostomi</taxon>
        <taxon>Actinopterygii</taxon>
        <taxon>Neopterygii</taxon>
        <taxon>Teleostei</taxon>
        <taxon>Protacanthopterygii</taxon>
        <taxon>Salmoniformes</taxon>
        <taxon>Salmonidae</taxon>
        <taxon>Salmoninae</taxon>
        <taxon>Hucho</taxon>
    </lineage>
</organism>
<evidence type="ECO:0000313" key="2">
    <source>
        <dbReference type="Proteomes" id="UP000314982"/>
    </source>
</evidence>
<reference evidence="1" key="2">
    <citation type="submission" date="2025-08" db="UniProtKB">
        <authorList>
            <consortium name="Ensembl"/>
        </authorList>
    </citation>
    <scope>IDENTIFICATION</scope>
</reference>
<accession>A0A4W5LAG0</accession>
<name>A0A4W5LAG0_9TELE</name>
<dbReference type="Proteomes" id="UP000314982">
    <property type="component" value="Unassembled WGS sequence"/>
</dbReference>
<proteinExistence type="predicted"/>
<reference evidence="2" key="1">
    <citation type="submission" date="2018-06" db="EMBL/GenBank/DDBJ databases">
        <title>Genome assembly of Danube salmon.</title>
        <authorList>
            <person name="Macqueen D.J."/>
            <person name="Gundappa M.K."/>
        </authorList>
    </citation>
    <scope>NUCLEOTIDE SEQUENCE [LARGE SCALE GENOMIC DNA]</scope>
</reference>
<dbReference type="AlphaFoldDB" id="A0A4W5LAG0"/>
<evidence type="ECO:0000313" key="1">
    <source>
        <dbReference type="Ensembl" id="ENSHHUP00000022773.1"/>
    </source>
</evidence>
<reference evidence="1" key="3">
    <citation type="submission" date="2025-09" db="UniProtKB">
        <authorList>
            <consortium name="Ensembl"/>
        </authorList>
    </citation>
    <scope>IDENTIFICATION</scope>
</reference>
<dbReference type="STRING" id="62062.ENSHHUP00000022773"/>
<sequence length="94" mass="10755">MYLSWVPDWDNASLCNETLLDTVSRFVLAALLKHTGLLGQACGEGRYQPCKTLAEVYRSVYKVRNRLLACKNMDVIQTRSSSRERRVSYLALLQ</sequence>
<protein>
    <submittedName>
        <fullName evidence="1">Uncharacterized protein</fullName>
    </submittedName>
</protein>
<dbReference type="Ensembl" id="ENSHHUT00000023635.1">
    <property type="protein sequence ID" value="ENSHHUP00000022773.1"/>
    <property type="gene ID" value="ENSHHUG00000014270.1"/>
</dbReference>